<feature type="region of interest" description="Disordered" evidence="1">
    <location>
        <begin position="1181"/>
        <end position="1302"/>
    </location>
</feature>
<dbReference type="Proteomes" id="UP000007494">
    <property type="component" value="Chromosome IX"/>
</dbReference>
<evidence type="ECO:0000256" key="1">
    <source>
        <dbReference type="SAM" id="MobiDB-lite"/>
    </source>
</evidence>
<dbReference type="InterPro" id="IPR001932">
    <property type="entry name" value="PPM-type_phosphatase-like_dom"/>
</dbReference>
<dbReference type="PANTHER" id="PTHR12320">
    <property type="entry name" value="PROTEIN PHOSPHATASE 2C"/>
    <property type="match status" value="1"/>
</dbReference>
<feature type="region of interest" description="Disordered" evidence="1">
    <location>
        <begin position="969"/>
        <end position="999"/>
    </location>
</feature>
<dbReference type="EMBL" id="FR823385">
    <property type="protein sequence ID" value="CBZ51100.1"/>
    <property type="molecule type" value="Genomic_DNA"/>
</dbReference>
<feature type="compositionally biased region" description="Basic residues" evidence="1">
    <location>
        <begin position="933"/>
        <end position="944"/>
    </location>
</feature>
<dbReference type="SUPFAM" id="SSF81606">
    <property type="entry name" value="PP2C-like"/>
    <property type="match status" value="1"/>
</dbReference>
<dbReference type="InterPro" id="IPR039123">
    <property type="entry name" value="PPTC7"/>
</dbReference>
<organism evidence="3 4">
    <name type="scientific">Neospora caninum (strain Liverpool)</name>
    <dbReference type="NCBI Taxonomy" id="572307"/>
    <lineage>
        <taxon>Eukaryota</taxon>
        <taxon>Sar</taxon>
        <taxon>Alveolata</taxon>
        <taxon>Apicomplexa</taxon>
        <taxon>Conoidasida</taxon>
        <taxon>Coccidia</taxon>
        <taxon>Eucoccidiorida</taxon>
        <taxon>Eimeriorina</taxon>
        <taxon>Sarcocystidae</taxon>
        <taxon>Neospora</taxon>
    </lineage>
</organism>
<dbReference type="VEuPathDB" id="ToxoDB:NCLIV_041750"/>
<feature type="region of interest" description="Disordered" evidence="1">
    <location>
        <begin position="1012"/>
        <end position="1163"/>
    </location>
</feature>
<feature type="domain" description="PPM-type phosphatase" evidence="2">
    <location>
        <begin position="347"/>
        <end position="754"/>
    </location>
</feature>
<gene>
    <name evidence="3" type="ORF">NCLIV_041750</name>
</gene>
<accession>F0VBW6</accession>
<feature type="compositionally biased region" description="Basic and acidic residues" evidence="1">
    <location>
        <begin position="882"/>
        <end position="896"/>
    </location>
</feature>
<dbReference type="eggNOG" id="KOG1379">
    <property type="taxonomic scope" value="Eukaryota"/>
</dbReference>
<dbReference type="RefSeq" id="XP_003881133.1">
    <property type="nucleotide sequence ID" value="XM_003881084.1"/>
</dbReference>
<name>F0VBW6_NEOCL</name>
<reference evidence="4" key="1">
    <citation type="journal article" date="2012" name="PLoS Pathog.">
        <title>Comparative genomics of the apicomplexan parasites Toxoplasma gondii and Neospora caninum: Coccidia differing in host range and transmission strategy.</title>
        <authorList>
            <person name="Reid A.J."/>
            <person name="Vermont S.J."/>
            <person name="Cotton J.A."/>
            <person name="Harris D."/>
            <person name="Hill-Cawthorne G.A."/>
            <person name="Konen-Waisman S."/>
            <person name="Latham S.M."/>
            <person name="Mourier T."/>
            <person name="Norton R."/>
            <person name="Quail M.A."/>
            <person name="Sanders M."/>
            <person name="Shanmugam D."/>
            <person name="Sohal A."/>
            <person name="Wasmuth J.D."/>
            <person name="Brunk B."/>
            <person name="Grigg M.E."/>
            <person name="Howard J.C."/>
            <person name="Parkinson J."/>
            <person name="Roos D.S."/>
            <person name="Trees A.J."/>
            <person name="Berriman M."/>
            <person name="Pain A."/>
            <person name="Wastling J.M."/>
        </authorList>
    </citation>
    <scope>NUCLEOTIDE SEQUENCE [LARGE SCALE GENOMIC DNA]</scope>
    <source>
        <strain evidence="4">Liverpool</strain>
    </source>
</reference>
<dbReference type="Gene3D" id="3.60.40.10">
    <property type="entry name" value="PPM-type phosphatase domain"/>
    <property type="match status" value="1"/>
</dbReference>
<feature type="compositionally biased region" description="Basic and acidic residues" evidence="1">
    <location>
        <begin position="1243"/>
        <end position="1262"/>
    </location>
</feature>
<proteinExistence type="predicted"/>
<keyword evidence="4" id="KW-1185">Reference proteome</keyword>
<dbReference type="OrthoDB" id="331751at2759"/>
<dbReference type="PANTHER" id="PTHR12320:SF1">
    <property type="entry name" value="PROTEIN PHOSPHATASE PTC7 HOMOLOG"/>
    <property type="match status" value="1"/>
</dbReference>
<dbReference type="InParanoid" id="F0VBW6"/>
<feature type="compositionally biased region" description="Low complexity" evidence="1">
    <location>
        <begin position="806"/>
        <end position="820"/>
    </location>
</feature>
<dbReference type="SMART" id="SM00331">
    <property type="entry name" value="PP2C_SIG"/>
    <property type="match status" value="1"/>
</dbReference>
<feature type="region of interest" description="Disordered" evidence="1">
    <location>
        <begin position="790"/>
        <end position="954"/>
    </location>
</feature>
<dbReference type="OMA" id="YRCEDAY"/>
<feature type="compositionally biased region" description="Polar residues" evidence="1">
    <location>
        <begin position="972"/>
        <end position="990"/>
    </location>
</feature>
<sequence>MENVNDMNTTTEVKCVYNGRLEVPSAALSEETASNQAWQQERFEWRSVRVFLDDGGLRFWNNLISILDIATVDIEARAGDAPRLVLIHMDHAFPTLSSPYPPFFKSALFFPQTPSGSRPAGQTTLVFRIPSTAVEEESDYGDLLRGLELLQKTVAFLGGLRPMFRRLRDHAISADEIRSEFLAFQLREGPLARPEKNGAVADKFLQTLPADRLKLLRAGFLQRDCSVLEEAIAYVPVAVYEHMRAGIPLLSHLSVDPTRYRVWRQAFLKANADNPELCECLGTPARSPRSPSRARVLAEVARASRKGDATDANGFQEKKPNLRSPTSIHMGVPIPLRFPDVLPFKLSAGGCRIAKGRTYRCEDAYFVLEREGAFGVFDGVGSWATEGIDASKFSTALAHACSTLAQEHLQPGAVSARFARLNVNLRARELLAEAHARVRRESPTAWGSSTAVVGVFDSYLGQLGVACLGDSVLTVLRRQMMPKNMHFMAGGASETTASQILSSSPTQVPRLIRKIRYRSAEQRWSNGAPYQLSNLPPENEWDSLREQGYERFVEVLQRIDNVGDSADMARGPPQPLVMHPGDLILLYSDGVADNLFDKEIEVFASLAISPEEAVAMGLGRDACTKAQDVADMICKLARRRAADRVGPGASDVFWEQKREGRTRQMRVPKRRILLNLQKRRAHVRACVFMCTRVSLPLELAWTVSCVFSPQAFDKPFVPGPPGARHVPPGRGDASSAGARRGAKRDDISCVAIWVEGLPDPSFEACGASESTSETAAPPEICMTSTTVSEASLESLPAGHASDEPAAEASQAPASSAVEVPTSAGEVPTSAGEMPTSAGEMPTSEQPARPLPEVESTSKASFAEMRAGSRIPLPPVVDPGSRGTEKTSCRQAGDRGVRAVSASPSGAVPRRPGFPRASTRPVSASHIPLPIAKGRARLRGPRRSKTPGPCSVSAGQHAVRIARVKCRGRCAGDTSQAPGENPSVSGAGVNQESGAAPAEAEIAEHASLACPLAPSSCESRSGDSTPPGCGKAVRRPAGDAGEVRDAASASGDPSERASLAKSLTDAAACGGAPPRDEATENACTASLLAASRGPPRAPPKKGVSRILARIQERSTRGAHNSQLAKLTEASPVPRKRVVKSPQSVLGGHHAKKPQKRIPPVSDNYKPNASFPLPCSAPVRVDACAGRPEQGSGVRTPHHVTPPPADRPPHLGRGTRHPAGAEASDKKEGVNGSRQRGVRTPAKGTRSEQGRRVLTERGDRHQAEKNNLSGVARDGAAGEVSEESRAAVSDVSTAEEAGAGNSSFMRKRRCLDAETGQWLTSQSCRSGE</sequence>
<protein>
    <submittedName>
        <fullName evidence="3">Ptc7p phosphatase (PP2C family), related</fullName>
    </submittedName>
</protein>
<evidence type="ECO:0000313" key="3">
    <source>
        <dbReference type="EMBL" id="CBZ51100.1"/>
    </source>
</evidence>
<feature type="region of interest" description="Disordered" evidence="1">
    <location>
        <begin position="718"/>
        <end position="740"/>
    </location>
</feature>
<feature type="compositionally biased region" description="Low complexity" evidence="1">
    <location>
        <begin position="729"/>
        <end position="739"/>
    </location>
</feature>
<dbReference type="GO" id="GO:0004722">
    <property type="term" value="F:protein serine/threonine phosphatase activity"/>
    <property type="evidence" value="ECO:0007669"/>
    <property type="project" value="TreeGrafter"/>
</dbReference>
<evidence type="ECO:0000313" key="4">
    <source>
        <dbReference type="Proteomes" id="UP000007494"/>
    </source>
</evidence>
<dbReference type="GeneID" id="13440086"/>
<dbReference type="PROSITE" id="PS51746">
    <property type="entry name" value="PPM_2"/>
    <property type="match status" value="1"/>
</dbReference>
<dbReference type="InterPro" id="IPR036457">
    <property type="entry name" value="PPM-type-like_dom_sf"/>
</dbReference>
<evidence type="ECO:0000259" key="2">
    <source>
        <dbReference type="PROSITE" id="PS51746"/>
    </source>
</evidence>